<sequence>MAKKKNKIYRKKELKLALKRSGALKANQVAASQVVAQPAPAPKAPAQSQATLSLEEFSAISAVADIRANLVETLYNEGIQSVADFAKFTEKEVLAFKGIGPATVAKLKENGVTFKA</sequence>
<dbReference type="InterPro" id="IPR010995">
    <property type="entry name" value="DNA_repair_Rad51/TF_NusA_a-hlx"/>
</dbReference>
<proteinExistence type="predicted"/>
<evidence type="ECO:0000313" key="1">
    <source>
        <dbReference type="EMBL" id="MBM7642136.1"/>
    </source>
</evidence>
<dbReference type="SUPFAM" id="SSF47794">
    <property type="entry name" value="Rad51 N-terminal domain-like"/>
    <property type="match status" value="1"/>
</dbReference>
<name>A0ABS2PQ18_9STRE</name>
<dbReference type="EMBL" id="JAFBEH010000005">
    <property type="protein sequence ID" value="MBM7642136.1"/>
    <property type="molecule type" value="Genomic_DNA"/>
</dbReference>
<keyword evidence="2" id="KW-1185">Reference proteome</keyword>
<comment type="caution">
    <text evidence="1">The sequence shown here is derived from an EMBL/GenBank/DDBJ whole genome shotgun (WGS) entry which is preliminary data.</text>
</comment>
<evidence type="ECO:0000313" key="2">
    <source>
        <dbReference type="Proteomes" id="UP000697472"/>
    </source>
</evidence>
<organism evidence="1 2">
    <name type="scientific">Streptococcus loxodontisalivarius</name>
    <dbReference type="NCBI Taxonomy" id="1349415"/>
    <lineage>
        <taxon>Bacteria</taxon>
        <taxon>Bacillati</taxon>
        <taxon>Bacillota</taxon>
        <taxon>Bacilli</taxon>
        <taxon>Lactobacillales</taxon>
        <taxon>Streptococcaceae</taxon>
        <taxon>Streptococcus</taxon>
    </lineage>
</organism>
<dbReference type="RefSeq" id="WP_205008989.1">
    <property type="nucleotide sequence ID" value="NZ_JAFBEH010000005.1"/>
</dbReference>
<reference evidence="1 2" key="1">
    <citation type="submission" date="2021-01" db="EMBL/GenBank/DDBJ databases">
        <title>Genomic Encyclopedia of Type Strains, Phase IV (KMG-IV): sequencing the most valuable type-strain genomes for metagenomic binning, comparative biology and taxonomic classification.</title>
        <authorList>
            <person name="Goeker M."/>
        </authorList>
    </citation>
    <scope>NUCLEOTIDE SEQUENCE [LARGE SCALE GENOMIC DNA]</scope>
    <source>
        <strain evidence="1 2">DSM 27382</strain>
    </source>
</reference>
<dbReference type="Proteomes" id="UP000697472">
    <property type="component" value="Unassembled WGS sequence"/>
</dbReference>
<dbReference type="Pfam" id="PF14520">
    <property type="entry name" value="HHH_5"/>
    <property type="match status" value="1"/>
</dbReference>
<gene>
    <name evidence="1" type="ORF">JOC28_000428</name>
</gene>
<dbReference type="Gene3D" id="1.10.150.20">
    <property type="entry name" value="5' to 3' exonuclease, C-terminal subdomain"/>
    <property type="match status" value="1"/>
</dbReference>
<accession>A0ABS2PQ18</accession>
<protein>
    <submittedName>
        <fullName evidence="1">Flap endonuclease-1-like 5' DNA nuclease</fullName>
    </submittedName>
</protein>